<protein>
    <submittedName>
        <fullName evidence="1">Uncharacterized protein</fullName>
    </submittedName>
</protein>
<organism evidence="1 2">
    <name type="scientific">Anopheles culicifacies</name>
    <dbReference type="NCBI Taxonomy" id="139723"/>
    <lineage>
        <taxon>Eukaryota</taxon>
        <taxon>Metazoa</taxon>
        <taxon>Ecdysozoa</taxon>
        <taxon>Arthropoda</taxon>
        <taxon>Hexapoda</taxon>
        <taxon>Insecta</taxon>
        <taxon>Pterygota</taxon>
        <taxon>Neoptera</taxon>
        <taxon>Endopterygota</taxon>
        <taxon>Diptera</taxon>
        <taxon>Nematocera</taxon>
        <taxon>Culicoidea</taxon>
        <taxon>Culicidae</taxon>
        <taxon>Anophelinae</taxon>
        <taxon>Anopheles</taxon>
        <taxon>culicifacies species complex</taxon>
    </lineage>
</organism>
<dbReference type="VEuPathDB" id="VectorBase:ACUA021634"/>
<name>A0A182MM72_9DIPT</name>
<dbReference type="AlphaFoldDB" id="A0A182MM72"/>
<reference evidence="1" key="2">
    <citation type="submission" date="2020-05" db="UniProtKB">
        <authorList>
            <consortium name="EnsemblMetazoa"/>
        </authorList>
    </citation>
    <scope>IDENTIFICATION</scope>
    <source>
        <strain evidence="1">A-37</strain>
    </source>
</reference>
<proteinExistence type="predicted"/>
<sequence>MAALFGAVRSSSSTSSANLLSSSSMAGIGWIRLVVVLLGRGLYGDGRTVGRGRVKRTRHRRLIEGVGRGGDVAAVVTGCALRCCGAAAVGDRLLAYVGQTPAAEIGQPRPQRGQIDRARWDTLEMDRREMGD</sequence>
<evidence type="ECO:0000313" key="1">
    <source>
        <dbReference type="EnsemblMetazoa" id="ACUA021634-PA"/>
    </source>
</evidence>
<dbReference type="EMBL" id="AXCM01001179">
    <property type="status" value="NOT_ANNOTATED_CDS"/>
    <property type="molecule type" value="Genomic_DNA"/>
</dbReference>
<dbReference type="Proteomes" id="UP000075883">
    <property type="component" value="Unassembled WGS sequence"/>
</dbReference>
<keyword evidence="2" id="KW-1185">Reference proteome</keyword>
<dbReference type="EnsemblMetazoa" id="ACUA021634-RA">
    <property type="protein sequence ID" value="ACUA021634-PA"/>
    <property type="gene ID" value="ACUA021634"/>
</dbReference>
<accession>A0A182MM72</accession>
<evidence type="ECO:0000313" key="2">
    <source>
        <dbReference type="Proteomes" id="UP000075883"/>
    </source>
</evidence>
<reference evidence="2" key="1">
    <citation type="submission" date="2013-09" db="EMBL/GenBank/DDBJ databases">
        <title>The Genome Sequence of Anopheles culicifacies species A.</title>
        <authorList>
            <consortium name="The Broad Institute Genomics Platform"/>
            <person name="Neafsey D.E."/>
            <person name="Besansky N."/>
            <person name="Howell P."/>
            <person name="Walton C."/>
            <person name="Young S.K."/>
            <person name="Zeng Q."/>
            <person name="Gargeya S."/>
            <person name="Fitzgerald M."/>
            <person name="Haas B."/>
            <person name="Abouelleil A."/>
            <person name="Allen A.W."/>
            <person name="Alvarado L."/>
            <person name="Arachchi H.M."/>
            <person name="Berlin A.M."/>
            <person name="Chapman S.B."/>
            <person name="Gainer-Dewar J."/>
            <person name="Goldberg J."/>
            <person name="Griggs A."/>
            <person name="Gujja S."/>
            <person name="Hansen M."/>
            <person name="Howarth C."/>
            <person name="Imamovic A."/>
            <person name="Ireland A."/>
            <person name="Larimer J."/>
            <person name="McCowan C."/>
            <person name="Murphy C."/>
            <person name="Pearson M."/>
            <person name="Poon T.W."/>
            <person name="Priest M."/>
            <person name="Roberts A."/>
            <person name="Saif S."/>
            <person name="Shea T."/>
            <person name="Sisk P."/>
            <person name="Sykes S."/>
            <person name="Wortman J."/>
            <person name="Nusbaum C."/>
            <person name="Birren B."/>
        </authorList>
    </citation>
    <scope>NUCLEOTIDE SEQUENCE [LARGE SCALE GENOMIC DNA]</scope>
    <source>
        <strain evidence="2">A-37</strain>
    </source>
</reference>